<dbReference type="SMART" id="SM00368">
    <property type="entry name" value="LRR_RI"/>
    <property type="match status" value="8"/>
</dbReference>
<evidence type="ECO:0000313" key="7">
    <source>
        <dbReference type="Proteomes" id="UP001530400"/>
    </source>
</evidence>
<dbReference type="SUPFAM" id="SSF52047">
    <property type="entry name" value="RNI-like"/>
    <property type="match status" value="1"/>
</dbReference>
<feature type="compositionally biased region" description="Low complexity" evidence="4">
    <location>
        <begin position="945"/>
        <end position="972"/>
    </location>
</feature>
<name>A0ABD3P565_9STRA</name>
<dbReference type="Pfam" id="PF13516">
    <property type="entry name" value="LRR_6"/>
    <property type="match status" value="4"/>
</dbReference>
<feature type="compositionally biased region" description="Low complexity" evidence="4">
    <location>
        <begin position="583"/>
        <end position="599"/>
    </location>
</feature>
<keyword evidence="3" id="KW-0677">Repeat</keyword>
<dbReference type="InterPro" id="IPR032675">
    <property type="entry name" value="LRR_dom_sf"/>
</dbReference>
<dbReference type="InterPro" id="IPR027038">
    <property type="entry name" value="RanGap"/>
</dbReference>
<reference evidence="6 7" key="1">
    <citation type="submission" date="2024-10" db="EMBL/GenBank/DDBJ databases">
        <title>Updated reference genomes for cyclostephanoid diatoms.</title>
        <authorList>
            <person name="Roberts W.R."/>
            <person name="Alverson A.J."/>
        </authorList>
    </citation>
    <scope>NUCLEOTIDE SEQUENCE [LARGE SCALE GENOMIC DNA]</scope>
    <source>
        <strain evidence="6 7">AJA010-31</strain>
    </source>
</reference>
<organism evidence="6 7">
    <name type="scientific">Cyclotella atomus</name>
    <dbReference type="NCBI Taxonomy" id="382360"/>
    <lineage>
        <taxon>Eukaryota</taxon>
        <taxon>Sar</taxon>
        <taxon>Stramenopiles</taxon>
        <taxon>Ochrophyta</taxon>
        <taxon>Bacillariophyta</taxon>
        <taxon>Coscinodiscophyceae</taxon>
        <taxon>Thalassiosirophycidae</taxon>
        <taxon>Stephanodiscales</taxon>
        <taxon>Stephanodiscaceae</taxon>
        <taxon>Cyclotella</taxon>
    </lineage>
</organism>
<keyword evidence="5" id="KW-0472">Membrane</keyword>
<feature type="compositionally biased region" description="Polar residues" evidence="4">
    <location>
        <begin position="472"/>
        <end position="481"/>
    </location>
</feature>
<keyword evidence="5" id="KW-1133">Transmembrane helix</keyword>
<dbReference type="Gene3D" id="3.80.10.10">
    <property type="entry name" value="Ribonuclease Inhibitor"/>
    <property type="match status" value="2"/>
</dbReference>
<keyword evidence="5" id="KW-0812">Transmembrane</keyword>
<evidence type="ECO:0000256" key="4">
    <source>
        <dbReference type="SAM" id="MobiDB-lite"/>
    </source>
</evidence>
<feature type="region of interest" description="Disordered" evidence="4">
    <location>
        <begin position="472"/>
        <end position="562"/>
    </location>
</feature>
<feature type="compositionally biased region" description="Low complexity" evidence="4">
    <location>
        <begin position="621"/>
        <end position="649"/>
    </location>
</feature>
<feature type="compositionally biased region" description="Pro residues" evidence="4">
    <location>
        <begin position="495"/>
        <end position="508"/>
    </location>
</feature>
<dbReference type="EMBL" id="JALLPJ020000772">
    <property type="protein sequence ID" value="KAL3783310.1"/>
    <property type="molecule type" value="Genomic_DNA"/>
</dbReference>
<evidence type="ECO:0000256" key="1">
    <source>
        <dbReference type="ARBA" id="ARBA00022468"/>
    </source>
</evidence>
<feature type="region of interest" description="Disordered" evidence="4">
    <location>
        <begin position="582"/>
        <end position="653"/>
    </location>
</feature>
<feature type="region of interest" description="Disordered" evidence="4">
    <location>
        <begin position="438"/>
        <end position="459"/>
    </location>
</feature>
<evidence type="ECO:0000256" key="2">
    <source>
        <dbReference type="ARBA" id="ARBA00022614"/>
    </source>
</evidence>
<dbReference type="PANTHER" id="PTHR24113:SF12">
    <property type="entry name" value="RAN GTPASE-ACTIVATING PROTEIN 1"/>
    <property type="match status" value="1"/>
</dbReference>
<keyword evidence="1" id="KW-0343">GTPase activation</keyword>
<sequence length="997" mass="110041">MAPRSSTTSSRSPPSDPSRPRRTTELLEAEFGSTPASLPRKHIHSLPIPPPPLQQRSSYSNTLPINSAIPPSLLRTIATSSDPSLSTIDFSNKILNNESLFRLLSALEGNTTVNTLNLSSCGLGDNACQPIAELLSKNTTLQTLHLDNNCISVEGAAALSTALITNEVLKSLTLTGNPLGDRGLIYLAKACGHNSTLNTLELESCGITQTGRVEQLQNLLLKRRIDSNFESLLERLQDDDYRVTGIDLSGRPLGDGGIHRLSEALADNTQVRQLWLRDCSVSDAGAKVLASCLEQNMSIVDLFLGGNDVTDQGLGYICDALRGSNLTLVSLEMDDNRISERGVRDFIQALVKNTSVLVATFENNVKEGDGQCLVELDRVLEERRKGMNLVSFVVDPEEEEEEDENNKSGLVNMSVCSSYMPSTYRRAGFRSVASTKYSKHSPSFASNNMFRNSTHSGQSVGSHVFSVYNKTSKQGQPQNVSAAAAAVHPTSHSPAPMPPAFAPPPTRHSPPQARVSPPQAVNSPEQHQLSNSDRTSKQSSRRSKPSDITRPPPPPARNGQLVPNALMQPQGFLGEPQSFLVVRRSSSGSKSRSRISSKSNDPPATALAIQHRPASVSPHQSLVKVDSVSHSSSRKSSSSKQPSKASSSKQGKELQLTHHIAAMKVIQEEEETQISLPSSTYSEVAENYDRSLKSVCRRVEMMRLMNYFTSTHYRSRHFWFWFTPISSCIFIAGILSLTSAIDMGGMTTTILSLCTAFFALMAFVLNFLQGRYGWSSLAQSHRSASLELAKVGIKLEELQEYEGALASRSVSSRSRSDVVREVYRIDVYLTAMQKCTPDIPKPIDQAFRLLVQRMDHFGKKYPNAIKARLQDYDEEYFDPEDPIPLEMQLDAFDLLCQNIRKYRGFPLFLPNPQNMVGLTTTTFFAKQGRVKRSSVRSFDSRSRASRSSYSRRSSDGSYSRSSYGSGSYYSYDSRSRTRTTRSGDMYSDDMYTESRVV</sequence>
<evidence type="ECO:0000256" key="5">
    <source>
        <dbReference type="SAM" id="Phobius"/>
    </source>
</evidence>
<feature type="transmembrane region" description="Helical" evidence="5">
    <location>
        <begin position="718"/>
        <end position="738"/>
    </location>
</feature>
<dbReference type="Proteomes" id="UP001530400">
    <property type="component" value="Unassembled WGS sequence"/>
</dbReference>
<comment type="caution">
    <text evidence="6">The sequence shown here is derived from an EMBL/GenBank/DDBJ whole genome shotgun (WGS) entry which is preliminary data.</text>
</comment>
<proteinExistence type="predicted"/>
<gene>
    <name evidence="6" type="ORF">ACHAWO_013318</name>
</gene>
<dbReference type="GO" id="GO:0005096">
    <property type="term" value="F:GTPase activator activity"/>
    <property type="evidence" value="ECO:0007669"/>
    <property type="project" value="UniProtKB-KW"/>
</dbReference>
<feature type="region of interest" description="Disordered" evidence="4">
    <location>
        <begin position="935"/>
        <end position="997"/>
    </location>
</feature>
<dbReference type="PANTHER" id="PTHR24113">
    <property type="entry name" value="RAN GTPASE-ACTIVATING PROTEIN 1"/>
    <property type="match status" value="1"/>
</dbReference>
<keyword evidence="2" id="KW-0433">Leucine-rich repeat</keyword>
<feature type="region of interest" description="Disordered" evidence="4">
    <location>
        <begin position="1"/>
        <end position="64"/>
    </location>
</feature>
<dbReference type="InterPro" id="IPR001611">
    <property type="entry name" value="Leu-rich_rpt"/>
</dbReference>
<feature type="compositionally biased region" description="Low complexity" evidence="4">
    <location>
        <begin position="1"/>
        <end position="13"/>
    </location>
</feature>
<dbReference type="AlphaFoldDB" id="A0ABD3P565"/>
<keyword evidence="7" id="KW-1185">Reference proteome</keyword>
<evidence type="ECO:0000256" key="3">
    <source>
        <dbReference type="ARBA" id="ARBA00022737"/>
    </source>
</evidence>
<feature type="compositionally biased region" description="Polar residues" evidence="4">
    <location>
        <begin position="519"/>
        <end position="533"/>
    </location>
</feature>
<evidence type="ECO:0008006" key="8">
    <source>
        <dbReference type="Google" id="ProtNLM"/>
    </source>
</evidence>
<evidence type="ECO:0000313" key="6">
    <source>
        <dbReference type="EMBL" id="KAL3783310.1"/>
    </source>
</evidence>
<protein>
    <recommendedName>
        <fullName evidence="8">RNI-like protein</fullName>
    </recommendedName>
</protein>
<accession>A0ABD3P565</accession>
<feature type="transmembrane region" description="Helical" evidence="5">
    <location>
        <begin position="750"/>
        <end position="768"/>
    </location>
</feature>